<keyword evidence="7" id="KW-0347">Helicase</keyword>
<dbReference type="GO" id="GO:0003676">
    <property type="term" value="F:nucleic acid binding"/>
    <property type="evidence" value="ECO:0007669"/>
    <property type="project" value="InterPro"/>
</dbReference>
<evidence type="ECO:0000256" key="8">
    <source>
        <dbReference type="ARBA" id="ARBA00022840"/>
    </source>
</evidence>
<evidence type="ECO:0000256" key="9">
    <source>
        <dbReference type="ARBA" id="ARBA00023118"/>
    </source>
</evidence>
<dbReference type="InterPro" id="IPR006483">
    <property type="entry name" value="CRISPR-assoc_Cas3_HD"/>
</dbReference>
<dbReference type="SMART" id="SM00487">
    <property type="entry name" value="DEXDc"/>
    <property type="match status" value="1"/>
</dbReference>
<dbReference type="InterPro" id="IPR054712">
    <property type="entry name" value="Cas3-like_dom"/>
</dbReference>
<dbReference type="Proteomes" id="UP000011754">
    <property type="component" value="Unassembled WGS sequence"/>
</dbReference>
<protein>
    <submittedName>
        <fullName evidence="13">CRISPR-associated helicase Cas3</fullName>
        <ecNumber evidence="13">3.1.-.-</ecNumber>
    </submittedName>
</protein>
<dbReference type="EMBL" id="AKWW02000055">
    <property type="protein sequence ID" value="EMF41746.1"/>
    <property type="molecule type" value="Genomic_DNA"/>
</dbReference>
<dbReference type="InterPro" id="IPR006474">
    <property type="entry name" value="Helicase_Cas3_CRISPR-ass_core"/>
</dbReference>
<comment type="caution">
    <text evidence="13">The sequence shown here is derived from an EMBL/GenBank/DDBJ whole genome shotgun (WGS) entry which is preliminary data.</text>
</comment>
<dbReference type="InterPro" id="IPR001650">
    <property type="entry name" value="Helicase_C-like"/>
</dbReference>
<evidence type="ECO:0000256" key="7">
    <source>
        <dbReference type="ARBA" id="ARBA00022806"/>
    </source>
</evidence>
<dbReference type="PROSITE" id="PS51643">
    <property type="entry name" value="HD_CAS3"/>
    <property type="match status" value="1"/>
</dbReference>
<keyword evidence="4" id="KW-0479">Metal-binding</keyword>
<feature type="domain" description="HD Cas3-type" evidence="12">
    <location>
        <begin position="19"/>
        <end position="208"/>
    </location>
</feature>
<keyword evidence="3" id="KW-0540">Nuclease</keyword>
<dbReference type="AlphaFoldDB" id="M3EVB2"/>
<dbReference type="Pfam" id="PF18019">
    <property type="entry name" value="Cas3_HD"/>
    <property type="match status" value="1"/>
</dbReference>
<dbReference type="PROSITE" id="PS51194">
    <property type="entry name" value="HELICASE_CTER"/>
    <property type="match status" value="1"/>
</dbReference>
<dbReference type="InterPro" id="IPR050079">
    <property type="entry name" value="DEAD_box_RNA_helicase"/>
</dbReference>
<sequence length="762" mass="86146">MILLAKSYPGIEKQLKSGDPESWALLEHHSSATYQVAEVLLKILEPILRKWTRLSESEYNKFVLVVCLSAGLHDLGKANEDFQKMLQRRKYLQRFRHEIWSVLALTGSGPFSDWFRKTIGDETWVRIGQMGILSHHLKATRETLYADHETAEIKVFWKDQGVIKMFQSICRLAGISSPDFSSPDFSSPDFSSPSISSYTCLGEDADKSIRIWTREILNARIDPRYQHSIGAVRAMIIAADRLASAYKGADALKLWATEALNRVLSEQECSKIVKQGLGEKNLRPFQKQVGDSTSRVTLVRAGCGSGKTIAAFQWAKTHSAGRKLFFCYPTMGTATEGFRDYVSDIPGLDALLSHSRASLDLGELASTGEEDEGDSLNMHSRMLQEWTAQVTFCTVDQILGLLQNYRSSLTLSPAIFLGAFVFDEIHMYDSILFGNLLTFLKEFSHTSILLMTASLPETMLSAIQETVGADLGPVISGEAQIEERLRYRILHSSREDALQKAIQEFKNGGRVLWVCNKVEHCLKLYDELSEKYDIEALVYHSRFKYEDRKERHRAVIDSFQEGYKKSLPVFAITTQVCEVSLDISATLLISELCPFAALIQRLGRVNRPGQEMEGIAQVLIIPFQGKPYEKENEDDGESELERCKEILKPLLDRELSQKDLALALENAKGTEHQKIPSQWLSLGWEAKPDSIRESGYTLDVILESDAYKVLKNERPWEKSKLYTIPMPIQKQFSYGEPPLRIPVVPDSQIQYSSVRGGEWNLN</sequence>
<evidence type="ECO:0000256" key="10">
    <source>
        <dbReference type="ARBA" id="ARBA00038437"/>
    </source>
</evidence>
<comment type="similarity">
    <text evidence="2">In the central section; belongs to the CRISPR-associated helicase Cas3 family.</text>
</comment>
<dbReference type="CDD" id="cd09641">
    <property type="entry name" value="Cas3''_I"/>
    <property type="match status" value="1"/>
</dbReference>
<dbReference type="InterPro" id="IPR011545">
    <property type="entry name" value="DEAD/DEAH_box_helicase_dom"/>
</dbReference>
<name>M3EVB2_LEPIR</name>
<evidence type="ECO:0000256" key="5">
    <source>
        <dbReference type="ARBA" id="ARBA00022741"/>
    </source>
</evidence>
<feature type="domain" description="Helicase C-terminal" evidence="11">
    <location>
        <begin position="497"/>
        <end position="668"/>
    </location>
</feature>
<evidence type="ECO:0000259" key="11">
    <source>
        <dbReference type="PROSITE" id="PS51194"/>
    </source>
</evidence>
<dbReference type="GO" id="GO:0004518">
    <property type="term" value="F:nuclease activity"/>
    <property type="evidence" value="ECO:0007669"/>
    <property type="project" value="UniProtKB-KW"/>
</dbReference>
<keyword evidence="6 13" id="KW-0378">Hydrolase</keyword>
<comment type="similarity">
    <text evidence="1">In the N-terminal section; belongs to the CRISPR-associated nuclease Cas3-HD family.</text>
</comment>
<dbReference type="PANTHER" id="PTHR47959:SF16">
    <property type="entry name" value="CRISPR-ASSOCIATED NUCLEASE_HELICASE CAS3-RELATED"/>
    <property type="match status" value="1"/>
</dbReference>
<dbReference type="GO" id="GO:0003724">
    <property type="term" value="F:RNA helicase activity"/>
    <property type="evidence" value="ECO:0007669"/>
    <property type="project" value="TreeGrafter"/>
</dbReference>
<dbReference type="InterPro" id="IPR027417">
    <property type="entry name" value="P-loop_NTPase"/>
</dbReference>
<evidence type="ECO:0000256" key="6">
    <source>
        <dbReference type="ARBA" id="ARBA00022801"/>
    </source>
</evidence>
<evidence type="ECO:0000313" key="13">
    <source>
        <dbReference type="EMBL" id="EMF41746.1"/>
    </source>
</evidence>
<gene>
    <name evidence="13" type="primary">cas3</name>
    <name evidence="13" type="ORF">LEP1GSC067_0350</name>
</gene>
<evidence type="ECO:0000256" key="4">
    <source>
        <dbReference type="ARBA" id="ARBA00022723"/>
    </source>
</evidence>
<dbReference type="Gene3D" id="1.10.3210.30">
    <property type="match status" value="1"/>
</dbReference>
<dbReference type="PANTHER" id="PTHR47959">
    <property type="entry name" value="ATP-DEPENDENT RNA HELICASE RHLE-RELATED"/>
    <property type="match status" value="1"/>
</dbReference>
<proteinExistence type="inferred from homology"/>
<dbReference type="Pfam" id="PF00270">
    <property type="entry name" value="DEAD"/>
    <property type="match status" value="1"/>
</dbReference>
<organism evidence="13 14">
    <name type="scientific">Leptospira interrogans serovar Lora str. TE 1992</name>
    <dbReference type="NCBI Taxonomy" id="1193028"/>
    <lineage>
        <taxon>Bacteria</taxon>
        <taxon>Pseudomonadati</taxon>
        <taxon>Spirochaetota</taxon>
        <taxon>Spirochaetia</taxon>
        <taxon>Leptospirales</taxon>
        <taxon>Leptospiraceae</taxon>
        <taxon>Leptospira</taxon>
    </lineage>
</organism>
<evidence type="ECO:0000256" key="2">
    <source>
        <dbReference type="ARBA" id="ARBA00009046"/>
    </source>
</evidence>
<evidence type="ECO:0000313" key="14">
    <source>
        <dbReference type="Proteomes" id="UP000011754"/>
    </source>
</evidence>
<dbReference type="EC" id="3.1.-.-" evidence="13"/>
<dbReference type="GO" id="GO:0046872">
    <property type="term" value="F:metal ion binding"/>
    <property type="evidence" value="ECO:0007669"/>
    <property type="project" value="UniProtKB-KW"/>
</dbReference>
<dbReference type="NCBIfam" id="TIGR01587">
    <property type="entry name" value="cas3_core"/>
    <property type="match status" value="1"/>
</dbReference>
<dbReference type="Gene3D" id="3.40.50.300">
    <property type="entry name" value="P-loop containing nucleotide triphosphate hydrolases"/>
    <property type="match status" value="2"/>
</dbReference>
<dbReference type="GO" id="GO:0051607">
    <property type="term" value="P:defense response to virus"/>
    <property type="evidence" value="ECO:0007669"/>
    <property type="project" value="UniProtKB-KW"/>
</dbReference>
<dbReference type="SMART" id="SM00490">
    <property type="entry name" value="HELICc"/>
    <property type="match status" value="1"/>
</dbReference>
<dbReference type="GO" id="GO:0016787">
    <property type="term" value="F:hydrolase activity"/>
    <property type="evidence" value="ECO:0007669"/>
    <property type="project" value="UniProtKB-KW"/>
</dbReference>
<dbReference type="InterPro" id="IPR038257">
    <property type="entry name" value="CRISPR-assoc_Cas3_HD_sf"/>
</dbReference>
<evidence type="ECO:0000256" key="3">
    <source>
        <dbReference type="ARBA" id="ARBA00022722"/>
    </source>
</evidence>
<reference evidence="13 14" key="1">
    <citation type="submission" date="2013-01" db="EMBL/GenBank/DDBJ databases">
        <authorList>
            <person name="Harkins D.M."/>
            <person name="Durkin A.S."/>
            <person name="Brinkac L.M."/>
            <person name="Haft D.H."/>
            <person name="Selengut J.D."/>
            <person name="Sanka R."/>
            <person name="DePew J."/>
            <person name="Purushe J."/>
            <person name="Hartskeerl R.A."/>
            <person name="Ahmed A."/>
            <person name="van der Linden H."/>
            <person name="Goris M.G.A."/>
            <person name="Vinetz J.M."/>
            <person name="Sutton G.G."/>
            <person name="Nierman W.C."/>
            <person name="Fouts D.E."/>
        </authorList>
    </citation>
    <scope>NUCLEOTIDE SEQUENCE [LARGE SCALE GENOMIC DNA]</scope>
    <source>
        <strain evidence="13 14">TE 1992</strain>
    </source>
</reference>
<evidence type="ECO:0000259" key="12">
    <source>
        <dbReference type="PROSITE" id="PS51643"/>
    </source>
</evidence>
<dbReference type="NCBIfam" id="TIGR01596">
    <property type="entry name" value="cas3_HD"/>
    <property type="match status" value="1"/>
</dbReference>
<evidence type="ECO:0000256" key="1">
    <source>
        <dbReference type="ARBA" id="ARBA00006847"/>
    </source>
</evidence>
<dbReference type="SUPFAM" id="SSF52540">
    <property type="entry name" value="P-loop containing nucleoside triphosphate hydrolases"/>
    <property type="match status" value="1"/>
</dbReference>
<dbReference type="InterPro" id="IPR014001">
    <property type="entry name" value="Helicase_ATP-bd"/>
</dbReference>
<keyword evidence="5" id="KW-0547">Nucleotide-binding</keyword>
<accession>M3EVB2</accession>
<dbReference type="Pfam" id="PF22590">
    <property type="entry name" value="Cas3-like_C_2"/>
    <property type="match status" value="1"/>
</dbReference>
<keyword evidence="9" id="KW-0051">Antiviral defense</keyword>
<dbReference type="GO" id="GO:0005524">
    <property type="term" value="F:ATP binding"/>
    <property type="evidence" value="ECO:0007669"/>
    <property type="project" value="UniProtKB-KW"/>
</dbReference>
<dbReference type="GO" id="GO:0005829">
    <property type="term" value="C:cytosol"/>
    <property type="evidence" value="ECO:0007669"/>
    <property type="project" value="TreeGrafter"/>
</dbReference>
<keyword evidence="8" id="KW-0067">ATP-binding</keyword>
<comment type="similarity">
    <text evidence="10">Belongs to the DEAD box helicase family.</text>
</comment>